<dbReference type="PRINTS" id="PR00455">
    <property type="entry name" value="HTHTETR"/>
</dbReference>
<evidence type="ECO:0000313" key="7">
    <source>
        <dbReference type="Proteomes" id="UP000501366"/>
    </source>
</evidence>
<dbReference type="InterPro" id="IPR009057">
    <property type="entry name" value="Homeodomain-like_sf"/>
</dbReference>
<dbReference type="SUPFAM" id="SSF46689">
    <property type="entry name" value="Homeodomain-like"/>
    <property type="match status" value="1"/>
</dbReference>
<proteinExistence type="predicted"/>
<dbReference type="Gene3D" id="1.10.357.10">
    <property type="entry name" value="Tetracycline Repressor, domain 2"/>
    <property type="match status" value="1"/>
</dbReference>
<dbReference type="KEGG" id="mgra:A4G16_08065"/>
<dbReference type="InterPro" id="IPR001647">
    <property type="entry name" value="HTH_TetR"/>
</dbReference>
<evidence type="ECO:0000256" key="4">
    <source>
        <dbReference type="PROSITE-ProRule" id="PRU00335"/>
    </source>
</evidence>
<evidence type="ECO:0000313" key="6">
    <source>
        <dbReference type="EMBL" id="QIM67327.1"/>
    </source>
</evidence>
<dbReference type="Gene3D" id="1.10.10.60">
    <property type="entry name" value="Homeodomain-like"/>
    <property type="match status" value="1"/>
</dbReference>
<keyword evidence="2 4" id="KW-0238">DNA-binding</keyword>
<dbReference type="Proteomes" id="UP000501366">
    <property type="component" value="Chromosome"/>
</dbReference>
<feature type="domain" description="HTH tetR-type" evidence="5">
    <location>
        <begin position="11"/>
        <end position="71"/>
    </location>
</feature>
<evidence type="ECO:0000259" key="5">
    <source>
        <dbReference type="PROSITE" id="PS50977"/>
    </source>
</evidence>
<evidence type="ECO:0000256" key="3">
    <source>
        <dbReference type="ARBA" id="ARBA00023163"/>
    </source>
</evidence>
<feature type="DNA-binding region" description="H-T-H motif" evidence="4">
    <location>
        <begin position="34"/>
        <end position="53"/>
    </location>
</feature>
<keyword evidence="1" id="KW-0805">Transcription regulation</keyword>
<reference evidence="6 7" key="1">
    <citation type="submission" date="2016-03" db="EMBL/GenBank/DDBJ databases">
        <authorList>
            <person name="Bojesen A.M."/>
            <person name="Planet P."/>
            <person name="Hansen M.J."/>
        </authorList>
    </citation>
    <scope>NUCLEOTIDE SEQUENCE [LARGE SCALE GENOMIC DNA]</scope>
    <source>
        <strain evidence="6 7">B 234/94</strain>
    </source>
</reference>
<evidence type="ECO:0000256" key="1">
    <source>
        <dbReference type="ARBA" id="ARBA00023015"/>
    </source>
</evidence>
<dbReference type="AlphaFoldDB" id="A0A6G8JJJ8"/>
<dbReference type="InterPro" id="IPR036271">
    <property type="entry name" value="Tet_transcr_reg_TetR-rel_C_sf"/>
</dbReference>
<dbReference type="PANTHER" id="PTHR30055">
    <property type="entry name" value="HTH-TYPE TRANSCRIPTIONAL REGULATOR RUTR"/>
    <property type="match status" value="1"/>
</dbReference>
<dbReference type="GO" id="GO:0003700">
    <property type="term" value="F:DNA-binding transcription factor activity"/>
    <property type="evidence" value="ECO:0007669"/>
    <property type="project" value="TreeGrafter"/>
</dbReference>
<keyword evidence="3" id="KW-0804">Transcription</keyword>
<dbReference type="GO" id="GO:0000976">
    <property type="term" value="F:transcription cis-regulatory region binding"/>
    <property type="evidence" value="ECO:0007669"/>
    <property type="project" value="TreeGrafter"/>
</dbReference>
<evidence type="ECO:0000256" key="2">
    <source>
        <dbReference type="ARBA" id="ARBA00023125"/>
    </source>
</evidence>
<dbReference type="RefSeq" id="WP_165889472.1">
    <property type="nucleotide sequence ID" value="NZ_CP015030.1"/>
</dbReference>
<dbReference type="EMBL" id="CP015030">
    <property type="protein sequence ID" value="QIM67327.1"/>
    <property type="molecule type" value="Genomic_DNA"/>
</dbReference>
<dbReference type="Pfam" id="PF00440">
    <property type="entry name" value="TetR_N"/>
    <property type="match status" value="1"/>
</dbReference>
<dbReference type="PROSITE" id="PS50977">
    <property type="entry name" value="HTH_TETR_2"/>
    <property type="match status" value="1"/>
</dbReference>
<name>A0A6G8JJJ8_9PAST</name>
<dbReference type="SUPFAM" id="SSF48498">
    <property type="entry name" value="Tetracyclin repressor-like, C-terminal domain"/>
    <property type="match status" value="1"/>
</dbReference>
<dbReference type="InterPro" id="IPR050109">
    <property type="entry name" value="HTH-type_TetR-like_transc_reg"/>
</dbReference>
<dbReference type="InterPro" id="IPR011075">
    <property type="entry name" value="TetR_C"/>
</dbReference>
<protein>
    <recommendedName>
        <fullName evidence="5">HTH tetR-type domain-containing protein</fullName>
    </recommendedName>
</protein>
<sequence>MSNPLGRPRDEELTAKVLKATYELLSKHHYHEISLVKVAEVAGVSRKALYSRWQNKIELVVEAFNFFNPPEMPDLQGSVKQQLLDYLEQSVAVSNQNPTLFGDILADILGSPQAQAFFDKAYTQPRWKIYSQILEKGVEQGEFSADMNIPLVVESLSAIFRSRILQQKTIEKSFINEVVTLLVR</sequence>
<organism evidence="6 7">
    <name type="scientific">Mannheimia granulomatis</name>
    <dbReference type="NCBI Taxonomy" id="85402"/>
    <lineage>
        <taxon>Bacteria</taxon>
        <taxon>Pseudomonadati</taxon>
        <taxon>Pseudomonadota</taxon>
        <taxon>Gammaproteobacteria</taxon>
        <taxon>Pasteurellales</taxon>
        <taxon>Pasteurellaceae</taxon>
        <taxon>Mannheimia</taxon>
    </lineage>
</organism>
<gene>
    <name evidence="6" type="ORF">A4G16_08065</name>
</gene>
<dbReference type="PANTHER" id="PTHR30055:SF148">
    <property type="entry name" value="TETR-FAMILY TRANSCRIPTIONAL REGULATOR"/>
    <property type="match status" value="1"/>
</dbReference>
<accession>A0A6G8JJJ8</accession>
<dbReference type="Pfam" id="PF16859">
    <property type="entry name" value="TetR_C_11"/>
    <property type="match status" value="1"/>
</dbReference>